<dbReference type="WBParaSite" id="Csp11.Scaffold629.g10093.t1">
    <property type="protein sequence ID" value="Csp11.Scaffold629.g10093.t1"/>
    <property type="gene ID" value="Csp11.Scaffold629.g10093"/>
</dbReference>
<accession>A0A1I7TN61</accession>
<reference evidence="2" key="1">
    <citation type="submission" date="2016-11" db="UniProtKB">
        <authorList>
            <consortium name="WormBaseParasite"/>
        </authorList>
    </citation>
    <scope>IDENTIFICATION</scope>
</reference>
<dbReference type="Proteomes" id="UP000095282">
    <property type="component" value="Unplaced"/>
</dbReference>
<evidence type="ECO:0000313" key="2">
    <source>
        <dbReference type="WBParaSite" id="Csp11.Scaffold629.g10093.t1"/>
    </source>
</evidence>
<dbReference type="AlphaFoldDB" id="A0A1I7TN61"/>
<organism evidence="1 2">
    <name type="scientific">Caenorhabditis tropicalis</name>
    <dbReference type="NCBI Taxonomy" id="1561998"/>
    <lineage>
        <taxon>Eukaryota</taxon>
        <taxon>Metazoa</taxon>
        <taxon>Ecdysozoa</taxon>
        <taxon>Nematoda</taxon>
        <taxon>Chromadorea</taxon>
        <taxon>Rhabditida</taxon>
        <taxon>Rhabditina</taxon>
        <taxon>Rhabditomorpha</taxon>
        <taxon>Rhabditoidea</taxon>
        <taxon>Rhabditidae</taxon>
        <taxon>Peloderinae</taxon>
        <taxon>Caenorhabditis</taxon>
    </lineage>
</organism>
<dbReference type="eggNOG" id="ENOG502TITG">
    <property type="taxonomic scope" value="Eukaryota"/>
</dbReference>
<proteinExistence type="predicted"/>
<evidence type="ECO:0000313" key="1">
    <source>
        <dbReference type="Proteomes" id="UP000095282"/>
    </source>
</evidence>
<sequence length="107" mass="12263">MGSLQSDRHLVTEQEVEDISGKLRGLRKLFDHPRRSLPELQSTLSMLLTKMQVISSCATIPYSQEMRKHVDDELVLMKCLEDVIIRVILVGESFTDAVSRHLNQQNE</sequence>
<keyword evidence="1" id="KW-1185">Reference proteome</keyword>
<name>A0A1I7TN61_9PELO</name>
<protein>
    <submittedName>
        <fullName evidence="2">Focal_AT domain-containing protein</fullName>
    </submittedName>
</protein>